<accession>A0ABU2B7E6</accession>
<reference evidence="2 3" key="1">
    <citation type="submission" date="2023-07" db="EMBL/GenBank/DDBJ databases">
        <title>Sequencing the genomes of 1000 actinobacteria strains.</title>
        <authorList>
            <person name="Klenk H.-P."/>
        </authorList>
    </citation>
    <scope>NUCLEOTIDE SEQUENCE [LARGE SCALE GENOMIC DNA]</scope>
    <source>
        <strain evidence="2 3">DSM 44508</strain>
    </source>
</reference>
<comment type="caution">
    <text evidence="2">The sequence shown here is derived from an EMBL/GenBank/DDBJ whole genome shotgun (WGS) entry which is preliminary data.</text>
</comment>
<dbReference type="InterPro" id="IPR019662">
    <property type="entry name" value="DUF2516"/>
</dbReference>
<protein>
    <recommendedName>
        <fullName evidence="4">DUF2516 family protein</fullName>
    </recommendedName>
</protein>
<proteinExistence type="predicted"/>
<evidence type="ECO:0000256" key="1">
    <source>
        <dbReference type="SAM" id="Phobius"/>
    </source>
</evidence>
<evidence type="ECO:0008006" key="4">
    <source>
        <dbReference type="Google" id="ProtNLM"/>
    </source>
</evidence>
<evidence type="ECO:0000313" key="3">
    <source>
        <dbReference type="Proteomes" id="UP001183619"/>
    </source>
</evidence>
<dbReference type="EMBL" id="JAVDYF010000001">
    <property type="protein sequence ID" value="MDR7354520.1"/>
    <property type="molecule type" value="Genomic_DNA"/>
</dbReference>
<keyword evidence="1" id="KW-1133">Transmembrane helix</keyword>
<feature type="transmembrane region" description="Helical" evidence="1">
    <location>
        <begin position="51"/>
        <end position="84"/>
    </location>
</feature>
<feature type="transmembrane region" description="Helical" evidence="1">
    <location>
        <begin position="12"/>
        <end position="36"/>
    </location>
</feature>
<dbReference type="Pfam" id="PF10724">
    <property type="entry name" value="DUF2516"/>
    <property type="match status" value="1"/>
</dbReference>
<keyword evidence="1" id="KW-0472">Membrane</keyword>
<organism evidence="2 3">
    <name type="scientific">Corynebacterium felinum</name>
    <dbReference type="NCBI Taxonomy" id="131318"/>
    <lineage>
        <taxon>Bacteria</taxon>
        <taxon>Bacillati</taxon>
        <taxon>Actinomycetota</taxon>
        <taxon>Actinomycetes</taxon>
        <taxon>Mycobacteriales</taxon>
        <taxon>Corynebacteriaceae</taxon>
        <taxon>Corynebacterium</taxon>
    </lineage>
</organism>
<gene>
    <name evidence="2" type="ORF">J2S37_001058</name>
</gene>
<keyword evidence="1" id="KW-0812">Transmembrane</keyword>
<dbReference type="Proteomes" id="UP001183619">
    <property type="component" value="Unassembled WGS sequence"/>
</dbReference>
<evidence type="ECO:0000313" key="2">
    <source>
        <dbReference type="EMBL" id="MDR7354520.1"/>
    </source>
</evidence>
<keyword evidence="3" id="KW-1185">Reference proteome</keyword>
<sequence length="100" mass="11089">MMLDAIDPLSIFRLAVLVLYLAIAVFGVAGAITALMTRDDAFDAADRKPKLVWVAILIGSAIAVSLNVYFLSWIGIVMIGLYWFDVRPQIRNILNGNYGW</sequence>
<name>A0ABU2B7E6_9CORY</name>